<dbReference type="EMBL" id="JBIGHV010000004">
    <property type="protein sequence ID" value="MFG6430964.1"/>
    <property type="molecule type" value="Genomic_DNA"/>
</dbReference>
<evidence type="ECO:0000256" key="1">
    <source>
        <dbReference type="ARBA" id="ARBA00022729"/>
    </source>
</evidence>
<dbReference type="SUPFAM" id="SSF53850">
    <property type="entry name" value="Periplasmic binding protein-like II"/>
    <property type="match status" value="1"/>
</dbReference>
<evidence type="ECO:0000313" key="3">
    <source>
        <dbReference type="EMBL" id="MFG6430964.1"/>
    </source>
</evidence>
<feature type="domain" description="Solute-binding protein family 3/N-terminal" evidence="2">
    <location>
        <begin position="40"/>
        <end position="256"/>
    </location>
</feature>
<sequence length="256" mass="28706">MGTSKRPLPLAEGSRRRRLLSALGALLWSPHLPLAAQAGPLRVVGSADPPYRSHGPVGASGLYYDLLKEAAQRMGWTLVFIEVPSARALRMMETGEADLMMGPLRTPERERFLSYGQIGLPVEDKVFYTLPGAVPLRSLADLQGRRIAVQRGKRYGGGFDTDMRLQRHEVGDYRAALEMVVRGRVDAAVLPERQGDILLRKSGLGLVKQPWRLPGEVPYLVIARRSPWLARQAELEKAFQAMREDGSWQRILQRYR</sequence>
<dbReference type="Pfam" id="PF00497">
    <property type="entry name" value="SBP_bac_3"/>
    <property type="match status" value="1"/>
</dbReference>
<keyword evidence="1" id="KW-0732">Signal</keyword>
<dbReference type="PANTHER" id="PTHR35936:SF25">
    <property type="entry name" value="ABC TRANSPORTER SUBSTRATE-BINDING PROTEIN"/>
    <property type="match status" value="1"/>
</dbReference>
<reference evidence="3 4" key="1">
    <citation type="submission" date="2024-08" db="EMBL/GenBank/DDBJ databases">
        <authorList>
            <person name="Lu H."/>
        </authorList>
    </citation>
    <scope>NUCLEOTIDE SEQUENCE [LARGE SCALE GENOMIC DNA]</scope>
    <source>
        <strain evidence="3 4">LYH14W</strain>
    </source>
</reference>
<comment type="caution">
    <text evidence="3">The sequence shown here is derived from an EMBL/GenBank/DDBJ whole genome shotgun (WGS) entry which is preliminary data.</text>
</comment>
<dbReference type="SMART" id="SM00062">
    <property type="entry name" value="PBPb"/>
    <property type="match status" value="1"/>
</dbReference>
<evidence type="ECO:0000259" key="2">
    <source>
        <dbReference type="SMART" id="SM00062"/>
    </source>
</evidence>
<proteinExistence type="predicted"/>
<dbReference type="Gene3D" id="3.40.190.10">
    <property type="entry name" value="Periplasmic binding protein-like II"/>
    <property type="match status" value="2"/>
</dbReference>
<accession>A0ABW7F314</accession>
<keyword evidence="4" id="KW-1185">Reference proteome</keyword>
<organism evidence="3 4">
    <name type="scientific">Pelomonas parva</name>
    <dbReference type="NCBI Taxonomy" id="3299032"/>
    <lineage>
        <taxon>Bacteria</taxon>
        <taxon>Pseudomonadati</taxon>
        <taxon>Pseudomonadota</taxon>
        <taxon>Betaproteobacteria</taxon>
        <taxon>Burkholderiales</taxon>
        <taxon>Sphaerotilaceae</taxon>
        <taxon>Roseateles</taxon>
    </lineage>
</organism>
<dbReference type="InterPro" id="IPR001638">
    <property type="entry name" value="Solute-binding_3/MltF_N"/>
</dbReference>
<name>A0ABW7F314_9BURK</name>
<dbReference type="Proteomes" id="UP001606210">
    <property type="component" value="Unassembled WGS sequence"/>
</dbReference>
<dbReference type="PANTHER" id="PTHR35936">
    <property type="entry name" value="MEMBRANE-BOUND LYTIC MUREIN TRANSGLYCOSYLASE F"/>
    <property type="match status" value="1"/>
</dbReference>
<gene>
    <name evidence="3" type="ORF">ACG00Y_13625</name>
</gene>
<protein>
    <submittedName>
        <fullName evidence="3">Substrate-binding periplasmic protein</fullName>
    </submittedName>
</protein>
<evidence type="ECO:0000313" key="4">
    <source>
        <dbReference type="Proteomes" id="UP001606210"/>
    </source>
</evidence>